<dbReference type="SUPFAM" id="SSF48371">
    <property type="entry name" value="ARM repeat"/>
    <property type="match status" value="1"/>
</dbReference>
<evidence type="ECO:0000313" key="1">
    <source>
        <dbReference type="EMBL" id="MEJ1250528.1"/>
    </source>
</evidence>
<name>A0AAW9RAC7_9GAMM</name>
<dbReference type="InterPro" id="IPR004155">
    <property type="entry name" value="PBS_lyase_HEAT"/>
</dbReference>
<dbReference type="AlphaFoldDB" id="A0AAW9RAC7"/>
<dbReference type="SMART" id="SM00567">
    <property type="entry name" value="EZ_HEAT"/>
    <property type="match status" value="3"/>
</dbReference>
<keyword evidence="2" id="KW-1185">Reference proteome</keyword>
<dbReference type="Pfam" id="PF13646">
    <property type="entry name" value="HEAT_2"/>
    <property type="match status" value="1"/>
</dbReference>
<sequence>MALAFTQPGSAHAKDCATLDDCLQELLQTAKEPKLPGAPMRQETHTLAERIASFPGAAEALVPLLADPDPDIAERAGLALSAMPSIPPEYFDAIRAGLERGLGWLPAALGRIDSEKAAREAVDRYLASRSAPHNQEAAAVVRSGVRAIPRILERAACSTPCPPETHWLLGTVLEQIQPGRERAAEGLMGIAEDPDAPPQTRRGVLGMIGALGRDGLALEPRLLALKAQAPELGAWMDGALVEIGSRRSGEILARRLRQEPSAWILRDIAETGEAARGAGPAVAEFLAGDPLLRAPAALTLGYIGYEPAVPALVAALDDPVDPRATWAAAKALGRLRADAALGVLSEAATAHWYPPTREAARSAVRQIRGEEAEENDERGSGFAMRFFGYEHLDEGIPECEAPAERRHRESRATKLYAHRSPERMKRLAYPSQIVSYGADDEEAQRAAGETVIRVHSGNLREHREIVEQTPGVALRVGGGWLAGSDRGEWGGELMFLPDAGAPQHILDANIEDIYQLGDAIVVTTGLAHLSMNQGVLYRATRDAQGAWQAEIWRILPGAPAASHLVKPDELLVRTRHTGTVVVDAEGRMRMARCRKAAATR</sequence>
<protein>
    <submittedName>
        <fullName evidence="1">HEAT repeat domain-containing protein</fullName>
    </submittedName>
</protein>
<gene>
    <name evidence="1" type="ORF">WB794_12685</name>
</gene>
<dbReference type="RefSeq" id="WP_337336231.1">
    <property type="nucleotide sequence ID" value="NZ_JBBDHC010000022.1"/>
</dbReference>
<dbReference type="Gene3D" id="1.25.10.10">
    <property type="entry name" value="Leucine-rich Repeat Variant"/>
    <property type="match status" value="1"/>
</dbReference>
<reference evidence="1 2" key="1">
    <citation type="journal article" date="2016" name="Antonie Van Leeuwenhoek">
        <title>Denitratimonas tolerans gen. nov., sp. nov., a denitrifying bacterium isolated from a bioreactor for tannery wastewater treatment.</title>
        <authorList>
            <person name="Han S.I."/>
            <person name="Kim J.O."/>
            <person name="Lee Y.R."/>
            <person name="Ekpeghere K.I."/>
            <person name="Koh S.C."/>
            <person name="Whang K.S."/>
        </authorList>
    </citation>
    <scope>NUCLEOTIDE SEQUENCE [LARGE SCALE GENOMIC DNA]</scope>
    <source>
        <strain evidence="1 2">KACC 17565</strain>
    </source>
</reference>
<dbReference type="EMBL" id="JBBDHC010000022">
    <property type="protein sequence ID" value="MEJ1250528.1"/>
    <property type="molecule type" value="Genomic_DNA"/>
</dbReference>
<organism evidence="1 2">
    <name type="scientific">Denitratimonas tolerans</name>
    <dbReference type="NCBI Taxonomy" id="1338420"/>
    <lineage>
        <taxon>Bacteria</taxon>
        <taxon>Pseudomonadati</taxon>
        <taxon>Pseudomonadota</taxon>
        <taxon>Gammaproteobacteria</taxon>
        <taxon>Lysobacterales</taxon>
        <taxon>Lysobacteraceae</taxon>
        <taxon>Denitratimonas</taxon>
    </lineage>
</organism>
<evidence type="ECO:0000313" key="2">
    <source>
        <dbReference type="Proteomes" id="UP001364472"/>
    </source>
</evidence>
<dbReference type="Proteomes" id="UP001364472">
    <property type="component" value="Unassembled WGS sequence"/>
</dbReference>
<dbReference type="InterPro" id="IPR011989">
    <property type="entry name" value="ARM-like"/>
</dbReference>
<accession>A0AAW9RAC7</accession>
<dbReference type="InterPro" id="IPR016024">
    <property type="entry name" value="ARM-type_fold"/>
</dbReference>
<proteinExistence type="predicted"/>
<comment type="caution">
    <text evidence="1">The sequence shown here is derived from an EMBL/GenBank/DDBJ whole genome shotgun (WGS) entry which is preliminary data.</text>
</comment>